<dbReference type="PROSITE" id="PS50190">
    <property type="entry name" value="SEC7"/>
    <property type="match status" value="1"/>
</dbReference>
<feature type="compositionally biased region" description="Basic residues" evidence="1">
    <location>
        <begin position="81"/>
        <end position="92"/>
    </location>
</feature>
<feature type="compositionally biased region" description="Polar residues" evidence="1">
    <location>
        <begin position="40"/>
        <end position="53"/>
    </location>
</feature>
<evidence type="ECO:0000313" key="3">
    <source>
        <dbReference type="EMBL" id="VVD03497.1"/>
    </source>
</evidence>
<dbReference type="PANTHER" id="PTHR10663">
    <property type="entry name" value="GUANYL-NUCLEOTIDE EXCHANGE FACTOR"/>
    <property type="match status" value="1"/>
</dbReference>
<sequence>MEEDVTSSLNTLLDARPDSATPGPNSDSDERDRIVWTYNAPVSQCNGSAGTSNSTSISDGISQRSSSPASPTTASWSALSPHRHLAPHHHRTLNGDMSLSEAVSNISSPDFQDQDDMFEAGRECPRMELSDPSDSDSTILVSEPCHKRAKSNSTVSDHSSDVTLNGGDKDYRIVIQVKGPDKSGNNNDSVNNNTNYAQCGKENGNGDSLHSFHYSPKAVDIPSAERLAKRLYHLDGFKKSDVSRHLSKNNDFSKAVAEEYVKHFEFTGETLDSALRSFLSRFALSGETQERERV</sequence>
<accession>A0A5E4R230</accession>
<dbReference type="GO" id="GO:0032012">
    <property type="term" value="P:regulation of ARF protein signal transduction"/>
    <property type="evidence" value="ECO:0007669"/>
    <property type="project" value="InterPro"/>
</dbReference>
<proteinExistence type="predicted"/>
<feature type="domain" description="SEC7" evidence="2">
    <location>
        <begin position="209"/>
        <end position="294"/>
    </location>
</feature>
<gene>
    <name evidence="3" type="ORF">LSINAPIS_LOCUS13482</name>
</gene>
<organism evidence="3 4">
    <name type="scientific">Leptidea sinapis</name>
    <dbReference type="NCBI Taxonomy" id="189913"/>
    <lineage>
        <taxon>Eukaryota</taxon>
        <taxon>Metazoa</taxon>
        <taxon>Ecdysozoa</taxon>
        <taxon>Arthropoda</taxon>
        <taxon>Hexapoda</taxon>
        <taxon>Insecta</taxon>
        <taxon>Pterygota</taxon>
        <taxon>Neoptera</taxon>
        <taxon>Endopterygota</taxon>
        <taxon>Lepidoptera</taxon>
        <taxon>Glossata</taxon>
        <taxon>Ditrysia</taxon>
        <taxon>Papilionoidea</taxon>
        <taxon>Pieridae</taxon>
        <taxon>Dismorphiinae</taxon>
        <taxon>Leptidea</taxon>
    </lineage>
</organism>
<dbReference type="InterPro" id="IPR000904">
    <property type="entry name" value="Sec7_dom"/>
</dbReference>
<dbReference type="InterPro" id="IPR035999">
    <property type="entry name" value="Sec7_dom_sf"/>
</dbReference>
<feature type="region of interest" description="Disordered" evidence="1">
    <location>
        <begin position="1"/>
        <end position="92"/>
    </location>
</feature>
<protein>
    <recommendedName>
        <fullName evidence="2">SEC7 domain-containing protein</fullName>
    </recommendedName>
</protein>
<evidence type="ECO:0000259" key="2">
    <source>
        <dbReference type="PROSITE" id="PS50190"/>
    </source>
</evidence>
<keyword evidence="4" id="KW-1185">Reference proteome</keyword>
<dbReference type="GO" id="GO:0005085">
    <property type="term" value="F:guanyl-nucleotide exchange factor activity"/>
    <property type="evidence" value="ECO:0007669"/>
    <property type="project" value="InterPro"/>
</dbReference>
<reference evidence="3 4" key="1">
    <citation type="submission" date="2017-07" db="EMBL/GenBank/DDBJ databases">
        <authorList>
            <person name="Talla V."/>
            <person name="Backstrom N."/>
        </authorList>
    </citation>
    <scope>NUCLEOTIDE SEQUENCE [LARGE SCALE GENOMIC DNA]</scope>
</reference>
<name>A0A5E4R230_9NEOP</name>
<feature type="non-terminal residue" evidence="3">
    <location>
        <position position="294"/>
    </location>
</feature>
<dbReference type="Proteomes" id="UP000324832">
    <property type="component" value="Unassembled WGS sequence"/>
</dbReference>
<evidence type="ECO:0000256" key="1">
    <source>
        <dbReference type="SAM" id="MobiDB-lite"/>
    </source>
</evidence>
<feature type="compositionally biased region" description="Polar residues" evidence="1">
    <location>
        <begin position="1"/>
        <end position="11"/>
    </location>
</feature>
<feature type="compositionally biased region" description="Low complexity" evidence="1">
    <location>
        <begin position="54"/>
        <end position="80"/>
    </location>
</feature>
<feature type="compositionally biased region" description="Polar residues" evidence="1">
    <location>
        <begin position="151"/>
        <end position="163"/>
    </location>
</feature>
<feature type="region of interest" description="Disordered" evidence="1">
    <location>
        <begin position="145"/>
        <end position="166"/>
    </location>
</feature>
<dbReference type="Pfam" id="PF01369">
    <property type="entry name" value="Sec7"/>
    <property type="match status" value="1"/>
</dbReference>
<dbReference type="EMBL" id="FZQP02006776">
    <property type="protein sequence ID" value="VVD03497.1"/>
    <property type="molecule type" value="Genomic_DNA"/>
</dbReference>
<dbReference type="PANTHER" id="PTHR10663:SF376">
    <property type="entry name" value="PH AND SEC7 DOMAIN-CONTAINING PROTEIN"/>
    <property type="match status" value="1"/>
</dbReference>
<dbReference type="AlphaFoldDB" id="A0A5E4R230"/>
<dbReference type="SUPFAM" id="SSF48425">
    <property type="entry name" value="Sec7 domain"/>
    <property type="match status" value="1"/>
</dbReference>
<evidence type="ECO:0000313" key="4">
    <source>
        <dbReference type="Proteomes" id="UP000324832"/>
    </source>
</evidence>